<evidence type="ECO:0000313" key="2">
    <source>
        <dbReference type="EMBL" id="KAK4666350.1"/>
    </source>
</evidence>
<evidence type="ECO:0008006" key="4">
    <source>
        <dbReference type="Google" id="ProtNLM"/>
    </source>
</evidence>
<evidence type="ECO:0000313" key="3">
    <source>
        <dbReference type="Proteomes" id="UP001326199"/>
    </source>
</evidence>
<dbReference type="RefSeq" id="XP_062766316.1">
    <property type="nucleotide sequence ID" value="XM_062912109.1"/>
</dbReference>
<dbReference type="GeneID" id="87932452"/>
<comment type="caution">
    <text evidence="2">The sequence shown here is derived from an EMBL/GenBank/DDBJ whole genome shotgun (WGS) entry which is preliminary data.</text>
</comment>
<sequence length="238" mass="25366">MFSTLAYFFLQVSNHSSVRMFTLSAIFLALASLAAAEVRNITPHEQYSSSVGVLGCKINTHRVAYWPEAVDCNNICVRVSHQGRSLELLRIDQSGGANDISYDAWNYLGFGKSAIDDPQTGGGIDMDVEFVDADQCKHLLKDSGGKLAFSAPNSMNFLSSCLSDPGSWVARNFAAVNLKDSACHCGFDEVCTIPPPSEGNQPVCPNALGTTGPFRGDSVFNVEFGTGKLVPAPGAGVC</sequence>
<gene>
    <name evidence="2" type="ORF">QC763_404660</name>
</gene>
<dbReference type="Proteomes" id="UP001326199">
    <property type="component" value="Unassembled WGS sequence"/>
</dbReference>
<dbReference type="EMBL" id="JAFFHB010000005">
    <property type="protein sequence ID" value="KAK4666350.1"/>
    <property type="molecule type" value="Genomic_DNA"/>
</dbReference>
<feature type="chain" id="PRO_5046026264" description="Cerato-platanin" evidence="1">
    <location>
        <begin position="37"/>
        <end position="238"/>
    </location>
</feature>
<name>A0ABR0HE60_9PEZI</name>
<protein>
    <recommendedName>
        <fullName evidence="4">Cerato-platanin</fullName>
    </recommendedName>
</protein>
<keyword evidence="1" id="KW-0732">Signal</keyword>
<feature type="signal peptide" evidence="1">
    <location>
        <begin position="1"/>
        <end position="36"/>
    </location>
</feature>
<organism evidence="2 3">
    <name type="scientific">Podospora pseudopauciseta</name>
    <dbReference type="NCBI Taxonomy" id="2093780"/>
    <lineage>
        <taxon>Eukaryota</taxon>
        <taxon>Fungi</taxon>
        <taxon>Dikarya</taxon>
        <taxon>Ascomycota</taxon>
        <taxon>Pezizomycotina</taxon>
        <taxon>Sordariomycetes</taxon>
        <taxon>Sordariomycetidae</taxon>
        <taxon>Sordariales</taxon>
        <taxon>Podosporaceae</taxon>
        <taxon>Podospora</taxon>
    </lineage>
</organism>
<dbReference type="PANTHER" id="PTHR38850">
    <property type="entry name" value="CERATO-PLATANIN"/>
    <property type="match status" value="1"/>
</dbReference>
<keyword evidence="3" id="KW-1185">Reference proteome</keyword>
<accession>A0ABR0HE60</accession>
<proteinExistence type="predicted"/>
<reference evidence="2 3" key="1">
    <citation type="journal article" date="2023" name="bioRxiv">
        <title>High-quality genome assemblies of four members of thePodospora anserinaspecies complex.</title>
        <authorList>
            <person name="Ament-Velasquez S.L."/>
            <person name="Vogan A.A."/>
            <person name="Wallerman O."/>
            <person name="Hartmann F."/>
            <person name="Gautier V."/>
            <person name="Silar P."/>
            <person name="Giraud T."/>
            <person name="Johannesson H."/>
        </authorList>
    </citation>
    <scope>NUCLEOTIDE SEQUENCE [LARGE SCALE GENOMIC DNA]</scope>
    <source>
        <strain evidence="2 3">CBS 411.78</strain>
    </source>
</reference>
<dbReference type="PANTHER" id="PTHR38850:SF2">
    <property type="entry name" value="CERATO-PLATANIN"/>
    <property type="match status" value="1"/>
</dbReference>
<evidence type="ECO:0000256" key="1">
    <source>
        <dbReference type="SAM" id="SignalP"/>
    </source>
</evidence>